<dbReference type="WBParaSite" id="nRc.2.0.1.t18191-RA">
    <property type="protein sequence ID" value="nRc.2.0.1.t18191-RA"/>
    <property type="gene ID" value="nRc.2.0.1.g18191"/>
</dbReference>
<dbReference type="AlphaFoldDB" id="A0A915IWM6"/>
<proteinExistence type="predicted"/>
<dbReference type="SUPFAM" id="SSF48366">
    <property type="entry name" value="Ras GEF"/>
    <property type="match status" value="1"/>
</dbReference>
<dbReference type="Proteomes" id="UP000887565">
    <property type="component" value="Unplaced"/>
</dbReference>
<dbReference type="InterPro" id="IPR023578">
    <property type="entry name" value="Ras_GEF_dom_sf"/>
</dbReference>
<dbReference type="Gene3D" id="1.20.870.10">
    <property type="entry name" value="Son of sevenless (SoS) protein Chain: S domain 1"/>
    <property type="match status" value="1"/>
</dbReference>
<reference evidence="2" key="1">
    <citation type="submission" date="2022-11" db="UniProtKB">
        <authorList>
            <consortium name="WormBaseParasite"/>
        </authorList>
    </citation>
    <scope>IDENTIFICATION</scope>
</reference>
<protein>
    <submittedName>
        <fullName evidence="2">Uncharacterized protein</fullName>
    </submittedName>
</protein>
<keyword evidence="1" id="KW-1185">Reference proteome</keyword>
<sequence>IFRWFYVCTKKRQFIIVTEKENLSSQNKERAVNRRRVIFFLQQWIDTAGLSFFQDPANVSFVEEIYSTSINEPKFPTCSNILESIMLQREKAMRLLTRSPIVVLDKNFVKDLPEPMAPVAPTDIVKITIF</sequence>
<accession>A0A915IWM6</accession>
<organism evidence="1 2">
    <name type="scientific">Romanomermis culicivorax</name>
    <name type="common">Nematode worm</name>
    <dbReference type="NCBI Taxonomy" id="13658"/>
    <lineage>
        <taxon>Eukaryota</taxon>
        <taxon>Metazoa</taxon>
        <taxon>Ecdysozoa</taxon>
        <taxon>Nematoda</taxon>
        <taxon>Enoplea</taxon>
        <taxon>Dorylaimia</taxon>
        <taxon>Mermithida</taxon>
        <taxon>Mermithoidea</taxon>
        <taxon>Mermithidae</taxon>
        <taxon>Romanomermis</taxon>
    </lineage>
</organism>
<evidence type="ECO:0000313" key="2">
    <source>
        <dbReference type="WBParaSite" id="nRc.2.0.1.t18191-RA"/>
    </source>
</evidence>
<evidence type="ECO:0000313" key="1">
    <source>
        <dbReference type="Proteomes" id="UP000887565"/>
    </source>
</evidence>
<name>A0A915IWM6_ROMCU</name>